<feature type="region of interest" description="Disordered" evidence="4">
    <location>
        <begin position="1"/>
        <end position="77"/>
    </location>
</feature>
<protein>
    <submittedName>
        <fullName evidence="7">EF-hand calcium-binding domain-containing protein 13</fullName>
    </submittedName>
</protein>
<dbReference type="PROSITE" id="PS00018">
    <property type="entry name" value="EF_HAND_1"/>
    <property type="match status" value="1"/>
</dbReference>
<dbReference type="RefSeq" id="XP_026538577.1">
    <property type="nucleotide sequence ID" value="XM_026682792.1"/>
</dbReference>
<keyword evidence="2" id="KW-0677">Repeat</keyword>
<dbReference type="PANTHER" id="PTHR22656:SF1">
    <property type="entry name" value="EF-HAND CALCIUM-BINDING DOMAIN-CONTAINING PROTEIN 13"/>
    <property type="match status" value="1"/>
</dbReference>
<feature type="compositionally biased region" description="Polar residues" evidence="4">
    <location>
        <begin position="49"/>
        <end position="58"/>
    </location>
</feature>
<keyword evidence="3" id="KW-0106">Calcium</keyword>
<evidence type="ECO:0000256" key="4">
    <source>
        <dbReference type="SAM" id="MobiDB-lite"/>
    </source>
</evidence>
<dbReference type="GO" id="GO:0005509">
    <property type="term" value="F:calcium ion binding"/>
    <property type="evidence" value="ECO:0007669"/>
    <property type="project" value="InterPro"/>
</dbReference>
<evidence type="ECO:0000256" key="1">
    <source>
        <dbReference type="ARBA" id="ARBA00022723"/>
    </source>
</evidence>
<dbReference type="InterPro" id="IPR002048">
    <property type="entry name" value="EF_hand_dom"/>
</dbReference>
<dbReference type="PROSITE" id="PS50222">
    <property type="entry name" value="EF_HAND_2"/>
    <property type="match status" value="5"/>
</dbReference>
<dbReference type="GeneID" id="113422078"/>
<keyword evidence="6" id="KW-1185">Reference proteome</keyword>
<keyword evidence="1" id="KW-0479">Metal-binding</keyword>
<evidence type="ECO:0000259" key="5">
    <source>
        <dbReference type="PROSITE" id="PS50222"/>
    </source>
</evidence>
<feature type="compositionally biased region" description="Basic residues" evidence="4">
    <location>
        <begin position="567"/>
        <end position="576"/>
    </location>
</feature>
<dbReference type="InterPro" id="IPR011992">
    <property type="entry name" value="EF-hand-dom_pair"/>
</dbReference>
<evidence type="ECO:0000256" key="2">
    <source>
        <dbReference type="ARBA" id="ARBA00022737"/>
    </source>
</evidence>
<accession>A0A6J1V5M5</accession>
<feature type="domain" description="EF-hand" evidence="5">
    <location>
        <begin position="1334"/>
        <end position="1369"/>
    </location>
</feature>
<dbReference type="Gene3D" id="1.10.238.10">
    <property type="entry name" value="EF-hand"/>
    <property type="match status" value="9"/>
</dbReference>
<feature type="compositionally biased region" description="Polar residues" evidence="4">
    <location>
        <begin position="1"/>
        <end position="10"/>
    </location>
</feature>
<dbReference type="SMART" id="SM00054">
    <property type="entry name" value="EFh"/>
    <property type="match status" value="9"/>
</dbReference>
<evidence type="ECO:0000313" key="7">
    <source>
        <dbReference type="RefSeq" id="XP_026538577.1"/>
    </source>
</evidence>
<feature type="compositionally biased region" description="Basic and acidic residues" evidence="4">
    <location>
        <begin position="23"/>
        <end position="47"/>
    </location>
</feature>
<name>A0A6J1V5M5_9SAUR</name>
<dbReference type="CTD" id="124989"/>
<gene>
    <name evidence="7" type="primary">EFCAB13</name>
</gene>
<feature type="domain" description="EF-hand" evidence="5">
    <location>
        <begin position="1406"/>
        <end position="1441"/>
    </location>
</feature>
<dbReference type="InterPro" id="IPR018247">
    <property type="entry name" value="EF_Hand_1_Ca_BS"/>
</dbReference>
<feature type="compositionally biased region" description="Basic and acidic residues" evidence="4">
    <location>
        <begin position="599"/>
        <end position="612"/>
    </location>
</feature>
<dbReference type="SUPFAM" id="SSF47473">
    <property type="entry name" value="EF-hand"/>
    <property type="match status" value="8"/>
</dbReference>
<feature type="domain" description="EF-hand" evidence="5">
    <location>
        <begin position="744"/>
        <end position="779"/>
    </location>
</feature>
<evidence type="ECO:0000313" key="6">
    <source>
        <dbReference type="Proteomes" id="UP000504612"/>
    </source>
</evidence>
<evidence type="ECO:0000256" key="3">
    <source>
        <dbReference type="ARBA" id="ARBA00022837"/>
    </source>
</evidence>
<feature type="region of interest" description="Disordered" evidence="4">
    <location>
        <begin position="561"/>
        <end position="612"/>
    </location>
</feature>
<dbReference type="Pfam" id="PF13833">
    <property type="entry name" value="EF-hand_8"/>
    <property type="match status" value="4"/>
</dbReference>
<dbReference type="KEGG" id="nss:113422078"/>
<dbReference type="Proteomes" id="UP000504612">
    <property type="component" value="Unplaced"/>
</dbReference>
<feature type="domain" description="EF-hand" evidence="5">
    <location>
        <begin position="1549"/>
        <end position="1584"/>
    </location>
</feature>
<organism evidence="6 7">
    <name type="scientific">Notechis scutatus</name>
    <name type="common">mainland tiger snake</name>
    <dbReference type="NCBI Taxonomy" id="8663"/>
    <lineage>
        <taxon>Eukaryota</taxon>
        <taxon>Metazoa</taxon>
        <taxon>Chordata</taxon>
        <taxon>Craniata</taxon>
        <taxon>Vertebrata</taxon>
        <taxon>Euteleostomi</taxon>
        <taxon>Lepidosauria</taxon>
        <taxon>Squamata</taxon>
        <taxon>Bifurcata</taxon>
        <taxon>Unidentata</taxon>
        <taxon>Episquamata</taxon>
        <taxon>Toxicofera</taxon>
        <taxon>Serpentes</taxon>
        <taxon>Colubroidea</taxon>
        <taxon>Elapidae</taxon>
        <taxon>Hydrophiinae</taxon>
        <taxon>Notechis</taxon>
    </lineage>
</organism>
<dbReference type="PANTHER" id="PTHR22656">
    <property type="entry name" value="EF-HAND CALCIUM-BINDING DOMAIN-CONTAINING PROTEIN 13"/>
    <property type="match status" value="1"/>
</dbReference>
<proteinExistence type="predicted"/>
<feature type="domain" description="EF-hand" evidence="5">
    <location>
        <begin position="672"/>
        <end position="707"/>
    </location>
</feature>
<dbReference type="CDD" id="cd00051">
    <property type="entry name" value="EFh"/>
    <property type="match status" value="1"/>
</dbReference>
<reference evidence="7" key="1">
    <citation type="submission" date="2025-08" db="UniProtKB">
        <authorList>
            <consortium name="RefSeq"/>
        </authorList>
    </citation>
    <scope>IDENTIFICATION</scope>
</reference>
<sequence>MGGQPQNSNAETEENKSNYPNEEGEHDKKSPGQQVKEEKSKDLKEQNEDNTQPSLKTSDLQEDKEPSALYSSSSWEKETSDWKDDLSSFLTPEKSTTIFSSLISEHTDTDDLKTSTWTESQLVNPELQSEVESVPVCVWKKPTEWKEEERRFSIPARKPSFHNRCGCSTTERLIKHSPLHLPKAPFHKSIMWRHQRPLFRGHEICSREKGLLKNVKRKKDYRALTKAQMLRMLSSKGSNRQSKAMYNLYTTFCDEGEHFDPCLLHGTKGLSRACTIFTAIRRGRIHINYLLLTLHTLGILLSKDQMLQVLQFIPIDAYGSLDFYDFLDVARNTLLYIDLEAFENVQRIFRTIKKDMIAIEELEPILACLGVSLSPLIIQQTLEHTTITKDGKLNISEFLTSVRGLLSQHMHEYGILDRESCQGFPTMDDSEVERRRNILLDKGIPLCYAHLVGLYEPDEEITIDSLEKKANKFQKLVGLKQTNKATAAVSVDEKDKKDQSTEWPKIRSKYGYTSHDTLFPLSSTLPLGESKIMATQSKTRWPLKKPPVLPDLSLVPHASLSSESIKQKKKKKKKKLSFQDDIPTRHDEDKQELDEDKQETEAKRDESEDMGHLEDLSFQEGIELEPHDPLSSASLPFNDTLQNMFDVIQMLLEDSIKSHDLCSTLNKLGIGMSDTEFQEMLQHADVAEDGTVNFNSFISLMEKMYFLSEFAILKRTIQALDKIEEDKMVLHDLPFFIRNMGIQLHENELEEALKQVAIDGKGKIIVKDFIEILTRNPQFKELSVLKDTIQAINNIKENKVSLKDLKTTLQNMGIYLYPQEFEDLIQMIAADREGKVDIGQVIKKVFKLKRFSDIEVLNYVIEIIDQFKETKLNVSEVENSFSNIGIHLNKSELMQVTEILSDAAGETVDVKELISAMNETRRFKNYTAVLDCVLALRLIKEHQAARLKLETETLRTIDLPMANQVIGQALRSANITETGQAKFNNFLRILMRNPQLKTSAALEVGFDILAKMKNERIEFTELQMLMQSFNINLPTEDMSEALAFCNVDDNNTLNLKEFIRNVIYTDTFVTRPELQLICLALSKFEDDHFDLQTLQSSLDTMELFRANELLKEVMNIAKVDSYGKVNLEELIRVLTVIPEIPEATVLMDTLDAMHNTIDQEININDLAKTLTTMGINLTPDEMQSLCNSVATTGEISTYFNFSIPAYDGALNFNDIMKEIIGTESFVEIHALQNTFHTIHKIVKEDITKEDFLDALEYLGSHLTPDDLQEVLAFASSDESGKVHGMEFLKILSSPTRISDIRALQNATKIFENPNEEKMTINQLEDTLENMGVDLPSSRFNEIIQTLNTDENDEIDFKEFLLALGETKDFTEMEVLQHVITIVDKMHGDQLYKNELQDTIGELGLHLTEEKIQEIFHDIDVDADGTVNLKDFLMTLPKMHYFRDSLAFQSAVVAFSKIKDGTVDPGELESILDFLGVTLDTTELQNALKGTSIPGTGKFGFKDFLVNVTTNERFSENSLHGTYSILCRMNRDKVEIFQMKDLLAAIGITLTKEDMMEALKNMTVDSNGMVNLKEFMKMLLLTQRYSSAGDMEKAVKTLKSIRQDKIEYEELDSIMCALGLQLSQDEIQKALEYVTTNTDGTLSMKDFMFALTNNRRFSEADRKPDFQLNCNVNDPTTMLDIEGPLSLMCPSANLFCHLGDIEEKVAVEDVESLLSNMGVPLTKEQLQEVLKNVTVDGE</sequence>